<accession>A0ABD0J335</accession>
<gene>
    <name evidence="2" type="ORF">BaRGS_00039387</name>
</gene>
<evidence type="ECO:0000313" key="2">
    <source>
        <dbReference type="EMBL" id="KAK7455962.1"/>
    </source>
</evidence>
<evidence type="ECO:0000313" key="3">
    <source>
        <dbReference type="Proteomes" id="UP001519460"/>
    </source>
</evidence>
<reference evidence="2 3" key="1">
    <citation type="journal article" date="2023" name="Sci. Data">
        <title>Genome assembly of the Korean intertidal mud-creeper Batillaria attramentaria.</title>
        <authorList>
            <person name="Patra A.K."/>
            <person name="Ho P.T."/>
            <person name="Jun S."/>
            <person name="Lee S.J."/>
            <person name="Kim Y."/>
            <person name="Won Y.J."/>
        </authorList>
    </citation>
    <scope>NUCLEOTIDE SEQUENCE [LARGE SCALE GENOMIC DNA]</scope>
    <source>
        <strain evidence="2">Wonlab-2016</strain>
    </source>
</reference>
<protein>
    <submittedName>
        <fullName evidence="2">Uncharacterized protein</fullName>
    </submittedName>
</protein>
<feature type="compositionally biased region" description="Basic and acidic residues" evidence="1">
    <location>
        <begin position="115"/>
        <end position="129"/>
    </location>
</feature>
<dbReference type="EMBL" id="JACVVK020000685">
    <property type="protein sequence ID" value="KAK7455962.1"/>
    <property type="molecule type" value="Genomic_DNA"/>
</dbReference>
<dbReference type="AlphaFoldDB" id="A0ABD0J335"/>
<evidence type="ECO:0000256" key="1">
    <source>
        <dbReference type="SAM" id="MobiDB-lite"/>
    </source>
</evidence>
<feature type="non-terminal residue" evidence="2">
    <location>
        <position position="1"/>
    </location>
</feature>
<feature type="region of interest" description="Disordered" evidence="1">
    <location>
        <begin position="104"/>
        <end position="130"/>
    </location>
</feature>
<dbReference type="Proteomes" id="UP001519460">
    <property type="component" value="Unassembled WGS sequence"/>
</dbReference>
<proteinExistence type="predicted"/>
<comment type="caution">
    <text evidence="2">The sequence shown here is derived from an EMBL/GenBank/DDBJ whole genome shotgun (WGS) entry which is preliminary data.</text>
</comment>
<organism evidence="2 3">
    <name type="scientific">Batillaria attramentaria</name>
    <dbReference type="NCBI Taxonomy" id="370345"/>
    <lineage>
        <taxon>Eukaryota</taxon>
        <taxon>Metazoa</taxon>
        <taxon>Spiralia</taxon>
        <taxon>Lophotrochozoa</taxon>
        <taxon>Mollusca</taxon>
        <taxon>Gastropoda</taxon>
        <taxon>Caenogastropoda</taxon>
        <taxon>Sorbeoconcha</taxon>
        <taxon>Cerithioidea</taxon>
        <taxon>Batillariidae</taxon>
        <taxon>Batillaria</taxon>
    </lineage>
</organism>
<keyword evidence="3" id="KW-1185">Reference proteome</keyword>
<name>A0ABD0J335_9CAEN</name>
<sequence>PPEFNTGQNFTAEKNAPTDLSFPLRTYTTNFSDCLLQKISETACERNCTSFVSLVGSPPDLTLTLEFGRLSSEKKGTWNLTLFNDGGQGSVEFSLIKIDPVRRKSGDGAQLHSDSAFKDDEVSPRHSGQDEECVMIPNPVYEGTYGRHAPLESPYFEVADSLRKTPQNAENQAAGGPGSKADNSDYGYVDAEVVQGWKDSARAAKTDDKLRVYDTISTRLLIPVLMPPHTHLFSSFSELSDPCTPDEYVSVEDIKKRKQQAK</sequence>